<keyword evidence="1" id="KW-1185">Reference proteome</keyword>
<reference evidence="2" key="1">
    <citation type="submission" date="2025-08" db="UniProtKB">
        <authorList>
            <consortium name="RefSeq"/>
        </authorList>
    </citation>
    <scope>IDENTIFICATION</scope>
    <source>
        <tissue evidence="2">Testes</tissue>
    </source>
</reference>
<accession>A0ABM0MR96</accession>
<feature type="non-terminal residue" evidence="2">
    <location>
        <position position="516"/>
    </location>
</feature>
<proteinExistence type="predicted"/>
<sequence length="516" mass="59183">NKDVDLFSYLEKDILQFSLKGDVLLVGDFNARIGSLDDRIDDSKNMHLPLPSYYINDNLGNRNTMVVNSSCCINKFGKKIIQLCIDCNLIILNGRTIGDSTGKYTCHTPQGSSTIDYGITSKNLCDSLQYFKVADLSHLSDHCALTLSTKININMCLNENNKSNDKLDPLPSKYMWNDQAKDNYQTNLEKLNNNEIKNFMSKPYSIYESETAVTDFENLITNIADKCLKKITPKLKKNKRKSKQKNWFDQDCWSLRKELRSLSRLLQKYPQDPYIRGKFFQTRKQYKKLIKHKSNQKMIAQLKELENSKSDTSKFWKILREMNGENPSNNNGNVQPGDWLVYFKTLLNTDSSTSNSEIANELENSEKSASSNPYLDRPILKNEITKAIRLLKSNKASAEDRICNELLKYGEHHLLDAIHKLFNIVYSSNNYPHSWSTGLLVPIHKSGSKNNPANYRGIAISSCLGKLFNSILNIRLTSFLDSNNILSGRQFGFRHDCRTTDNLFILKTLVNKYLYS</sequence>
<dbReference type="Gene3D" id="3.60.10.10">
    <property type="entry name" value="Endonuclease/exonuclease/phosphatase"/>
    <property type="match status" value="1"/>
</dbReference>
<evidence type="ECO:0000313" key="1">
    <source>
        <dbReference type="Proteomes" id="UP000694865"/>
    </source>
</evidence>
<dbReference type="InterPro" id="IPR036691">
    <property type="entry name" value="Endo/exonu/phosph_ase_sf"/>
</dbReference>
<feature type="non-terminal residue" evidence="2">
    <location>
        <position position="1"/>
    </location>
</feature>
<gene>
    <name evidence="2" type="primary">LOC102802199</name>
</gene>
<dbReference type="RefSeq" id="XP_006822537.1">
    <property type="nucleotide sequence ID" value="XM_006822474.1"/>
</dbReference>
<dbReference type="PANTHER" id="PTHR19446">
    <property type="entry name" value="REVERSE TRANSCRIPTASES"/>
    <property type="match status" value="1"/>
</dbReference>
<evidence type="ECO:0000313" key="2">
    <source>
        <dbReference type="RefSeq" id="XP_006822537.1"/>
    </source>
</evidence>
<name>A0ABM0MR96_SACKO</name>
<organism evidence="1 2">
    <name type="scientific">Saccoglossus kowalevskii</name>
    <name type="common">Acorn worm</name>
    <dbReference type="NCBI Taxonomy" id="10224"/>
    <lineage>
        <taxon>Eukaryota</taxon>
        <taxon>Metazoa</taxon>
        <taxon>Hemichordata</taxon>
        <taxon>Enteropneusta</taxon>
        <taxon>Harrimaniidae</taxon>
        <taxon>Saccoglossus</taxon>
    </lineage>
</organism>
<dbReference type="GeneID" id="102802199"/>
<protein>
    <submittedName>
        <fullName evidence="2">Uncharacterized protein LOC102802199</fullName>
    </submittedName>
</protein>
<dbReference type="SUPFAM" id="SSF56219">
    <property type="entry name" value="DNase I-like"/>
    <property type="match status" value="1"/>
</dbReference>
<dbReference type="Proteomes" id="UP000694865">
    <property type="component" value="Unplaced"/>
</dbReference>